<evidence type="ECO:0000313" key="1">
    <source>
        <dbReference type="EMBL" id="KAB8247287.1"/>
    </source>
</evidence>
<dbReference type="EMBL" id="ML734590">
    <property type="protein sequence ID" value="KAB8247287.1"/>
    <property type="molecule type" value="Genomic_DNA"/>
</dbReference>
<sequence length="170" mass="19364">MIWSPDSRARLLISVFAITYFSRLPCPVSIKVGRSPMSATGSYQSDSDLVWPWSYFLDFRGCWSFPLMGTHRRVATNQTASMAKPFLGFLEGQQIFKRCIFHQRWVELRSSSGAPHCASLINRFGACPLWIMGRLHAIVAFSRISRSLKEIYTVCAKLYHDIASYGVLRC</sequence>
<name>A0A5N6GZI9_ASPFL</name>
<dbReference type="AlphaFoldDB" id="A0A5N6GZI9"/>
<reference evidence="1" key="1">
    <citation type="submission" date="2019-04" db="EMBL/GenBank/DDBJ databases">
        <title>Friends and foes A comparative genomics study of 23 Aspergillus species from section Flavi.</title>
        <authorList>
            <consortium name="DOE Joint Genome Institute"/>
            <person name="Kjaerbolling I."/>
            <person name="Vesth T."/>
            <person name="Frisvad J.C."/>
            <person name="Nybo J.L."/>
            <person name="Theobald S."/>
            <person name="Kildgaard S."/>
            <person name="Isbrandt T."/>
            <person name="Kuo A."/>
            <person name="Sato A."/>
            <person name="Lyhne E.K."/>
            <person name="Kogle M.E."/>
            <person name="Wiebenga A."/>
            <person name="Kun R.S."/>
            <person name="Lubbers R.J."/>
            <person name="Makela M.R."/>
            <person name="Barry K."/>
            <person name="Chovatia M."/>
            <person name="Clum A."/>
            <person name="Daum C."/>
            <person name="Haridas S."/>
            <person name="He G."/>
            <person name="LaButti K."/>
            <person name="Lipzen A."/>
            <person name="Mondo S."/>
            <person name="Riley R."/>
            <person name="Salamov A."/>
            <person name="Simmons B.A."/>
            <person name="Magnuson J.K."/>
            <person name="Henrissat B."/>
            <person name="Mortensen U.H."/>
            <person name="Larsen T.O."/>
            <person name="Devries R.P."/>
            <person name="Grigoriev I.V."/>
            <person name="Machida M."/>
            <person name="Baker S.E."/>
            <person name="Andersen M.R."/>
        </authorList>
    </citation>
    <scope>NUCLEOTIDE SEQUENCE [LARGE SCALE GENOMIC DNA]</scope>
    <source>
        <strain evidence="1">CBS 121.62</strain>
    </source>
</reference>
<dbReference type="Proteomes" id="UP000325434">
    <property type="component" value="Unassembled WGS sequence"/>
</dbReference>
<gene>
    <name evidence="1" type="ORF">BDV35DRAFT_198652</name>
</gene>
<organism evidence="1">
    <name type="scientific">Aspergillus flavus</name>
    <dbReference type="NCBI Taxonomy" id="5059"/>
    <lineage>
        <taxon>Eukaryota</taxon>
        <taxon>Fungi</taxon>
        <taxon>Dikarya</taxon>
        <taxon>Ascomycota</taxon>
        <taxon>Pezizomycotina</taxon>
        <taxon>Eurotiomycetes</taxon>
        <taxon>Eurotiomycetidae</taxon>
        <taxon>Eurotiales</taxon>
        <taxon>Aspergillaceae</taxon>
        <taxon>Aspergillus</taxon>
        <taxon>Aspergillus subgen. Circumdati</taxon>
    </lineage>
</organism>
<protein>
    <submittedName>
        <fullName evidence="1">Uncharacterized protein</fullName>
    </submittedName>
</protein>
<accession>A0A5N6GZI9</accession>
<proteinExistence type="predicted"/>